<feature type="transmembrane region" description="Helical" evidence="1">
    <location>
        <begin position="27"/>
        <end position="44"/>
    </location>
</feature>
<sequence>MNTTEPQSPPMREVLGNALCYWEPRRLIYNSVLLLVVAGAFAAGWPVSKRALHTDFLLVIFILAVLANVVYCAAYLPDIVVQQSSMREAWLRWRWVLLLVGILFASAITYLCVAGVFGLVDGNW</sequence>
<protein>
    <submittedName>
        <fullName evidence="2">Uncharacterized protein</fullName>
    </submittedName>
</protein>
<feature type="transmembrane region" description="Helical" evidence="1">
    <location>
        <begin position="96"/>
        <end position="120"/>
    </location>
</feature>
<reference evidence="2 3" key="1">
    <citation type="submission" date="2024-01" db="EMBL/GenBank/DDBJ databases">
        <title>Uliginosibacterium soil sp. nov.</title>
        <authorList>
            <person name="Lv Y."/>
        </authorList>
    </citation>
    <scope>NUCLEOTIDE SEQUENCE [LARGE SCALE GENOMIC DNA]</scope>
    <source>
        <strain evidence="2 3">H3</strain>
    </source>
</reference>
<gene>
    <name evidence="2" type="ORF">VVD49_05055</name>
</gene>
<keyword evidence="1" id="KW-1133">Transmembrane helix</keyword>
<dbReference type="RefSeq" id="WP_327598044.1">
    <property type="nucleotide sequence ID" value="NZ_JAYXHS010000001.1"/>
</dbReference>
<evidence type="ECO:0000256" key="1">
    <source>
        <dbReference type="SAM" id="Phobius"/>
    </source>
</evidence>
<evidence type="ECO:0000313" key="2">
    <source>
        <dbReference type="EMBL" id="MEC5385080.1"/>
    </source>
</evidence>
<organism evidence="2 3">
    <name type="scientific">Uliginosibacterium silvisoli</name>
    <dbReference type="NCBI Taxonomy" id="3114758"/>
    <lineage>
        <taxon>Bacteria</taxon>
        <taxon>Pseudomonadati</taxon>
        <taxon>Pseudomonadota</taxon>
        <taxon>Betaproteobacteria</taxon>
        <taxon>Rhodocyclales</taxon>
        <taxon>Zoogloeaceae</taxon>
        <taxon>Uliginosibacterium</taxon>
    </lineage>
</organism>
<proteinExistence type="predicted"/>
<accession>A0ABU6K213</accession>
<name>A0ABU6K213_9RHOO</name>
<dbReference type="Proteomes" id="UP001331561">
    <property type="component" value="Unassembled WGS sequence"/>
</dbReference>
<dbReference type="EMBL" id="JAYXHS010000001">
    <property type="protein sequence ID" value="MEC5385080.1"/>
    <property type="molecule type" value="Genomic_DNA"/>
</dbReference>
<keyword evidence="1" id="KW-0472">Membrane</keyword>
<keyword evidence="1" id="KW-0812">Transmembrane</keyword>
<feature type="transmembrane region" description="Helical" evidence="1">
    <location>
        <begin position="56"/>
        <end position="76"/>
    </location>
</feature>
<keyword evidence="3" id="KW-1185">Reference proteome</keyword>
<evidence type="ECO:0000313" key="3">
    <source>
        <dbReference type="Proteomes" id="UP001331561"/>
    </source>
</evidence>
<comment type="caution">
    <text evidence="2">The sequence shown here is derived from an EMBL/GenBank/DDBJ whole genome shotgun (WGS) entry which is preliminary data.</text>
</comment>